<dbReference type="Pfam" id="PF08538">
    <property type="entry name" value="DUF1749"/>
    <property type="match status" value="1"/>
</dbReference>
<dbReference type="InterPro" id="IPR029058">
    <property type="entry name" value="AB_hydrolase_fold"/>
</dbReference>
<dbReference type="PANTHER" id="PTHR31591:SF7">
    <property type="entry name" value="DUF1749-DOMAIN-CONTAINING PROTEIN"/>
    <property type="match status" value="1"/>
</dbReference>
<dbReference type="InterPro" id="IPR013744">
    <property type="entry name" value="SidJ"/>
</dbReference>
<dbReference type="OrthoDB" id="10034502at2759"/>
<dbReference type="AlphaFoldDB" id="A0A6G1HPW6"/>
<name>A0A6G1HPW6_9PEZI</name>
<dbReference type="SUPFAM" id="SSF53474">
    <property type="entry name" value="alpha/beta-Hydrolases"/>
    <property type="match status" value="1"/>
</dbReference>
<dbReference type="PANTHER" id="PTHR31591">
    <property type="entry name" value="UPF0613 PROTEIN PB24D3.06C"/>
    <property type="match status" value="1"/>
</dbReference>
<organism evidence="1 2">
    <name type="scientific">Trichodelitschia bisporula</name>
    <dbReference type="NCBI Taxonomy" id="703511"/>
    <lineage>
        <taxon>Eukaryota</taxon>
        <taxon>Fungi</taxon>
        <taxon>Dikarya</taxon>
        <taxon>Ascomycota</taxon>
        <taxon>Pezizomycotina</taxon>
        <taxon>Dothideomycetes</taxon>
        <taxon>Dothideomycetes incertae sedis</taxon>
        <taxon>Phaeotrichales</taxon>
        <taxon>Phaeotrichaceae</taxon>
        <taxon>Trichodelitschia</taxon>
    </lineage>
</organism>
<keyword evidence="2" id="KW-1185">Reference proteome</keyword>
<accession>A0A6G1HPW6</accession>
<dbReference type="Proteomes" id="UP000799640">
    <property type="component" value="Unassembled WGS sequence"/>
</dbReference>
<evidence type="ECO:0000313" key="1">
    <source>
        <dbReference type="EMBL" id="KAF2397795.1"/>
    </source>
</evidence>
<dbReference type="Gene3D" id="3.40.50.1820">
    <property type="entry name" value="alpha/beta hydrolase"/>
    <property type="match status" value="1"/>
</dbReference>
<reference evidence="1" key="1">
    <citation type="journal article" date="2020" name="Stud. Mycol.">
        <title>101 Dothideomycetes genomes: a test case for predicting lifestyles and emergence of pathogens.</title>
        <authorList>
            <person name="Haridas S."/>
            <person name="Albert R."/>
            <person name="Binder M."/>
            <person name="Bloem J."/>
            <person name="Labutti K."/>
            <person name="Salamov A."/>
            <person name="Andreopoulos B."/>
            <person name="Baker S."/>
            <person name="Barry K."/>
            <person name="Bills G."/>
            <person name="Bluhm B."/>
            <person name="Cannon C."/>
            <person name="Castanera R."/>
            <person name="Culley D."/>
            <person name="Daum C."/>
            <person name="Ezra D."/>
            <person name="Gonzalez J."/>
            <person name="Henrissat B."/>
            <person name="Kuo A."/>
            <person name="Liang C."/>
            <person name="Lipzen A."/>
            <person name="Lutzoni F."/>
            <person name="Magnuson J."/>
            <person name="Mondo S."/>
            <person name="Nolan M."/>
            <person name="Ohm R."/>
            <person name="Pangilinan J."/>
            <person name="Park H.-J."/>
            <person name="Ramirez L."/>
            <person name="Alfaro M."/>
            <person name="Sun H."/>
            <person name="Tritt A."/>
            <person name="Yoshinaga Y."/>
            <person name="Zwiers L.-H."/>
            <person name="Turgeon B."/>
            <person name="Goodwin S."/>
            <person name="Spatafora J."/>
            <person name="Crous P."/>
            <person name="Grigoriev I."/>
        </authorList>
    </citation>
    <scope>NUCLEOTIDE SEQUENCE</scope>
    <source>
        <strain evidence="1">CBS 262.69</strain>
    </source>
</reference>
<sequence length="317" mass="33829">MVVAAPAQAGILHRYAPRLVAFEHRPSSIPASAHTGNVLIFIGGLSDGLLTVSYPSFIAARAPPGWSIVEALISAAYSGWGTSTLQRDVAEIAKCVAYLRALPSNSTTPRRIVLMGHSTGAQDAIEYVVGAGAAERPPVDGVILQAGISDREAMHAKSGPSKSDEAMTNAARGLEEQGRAEEFLPRAVSGSTFTRTAVTAYRWLSLTQKGGDDDYFSSDIADEELWKTFGKFGKTQLMVLLSGIDEHMPKWVDKEALAARWARICKEGGAIVDEEFGGVVPGAHHNLEQDGTEVVDDLCRRVTGFLGKVGGDSEPHL</sequence>
<dbReference type="EMBL" id="ML996702">
    <property type="protein sequence ID" value="KAF2397795.1"/>
    <property type="molecule type" value="Genomic_DNA"/>
</dbReference>
<proteinExistence type="predicted"/>
<evidence type="ECO:0000313" key="2">
    <source>
        <dbReference type="Proteomes" id="UP000799640"/>
    </source>
</evidence>
<gene>
    <name evidence="1" type="ORF">EJ06DRAFT_481243</name>
</gene>
<protein>
    <submittedName>
        <fullName evidence="1">Esterase</fullName>
    </submittedName>
</protein>